<evidence type="ECO:0000313" key="3">
    <source>
        <dbReference type="EMBL" id="GLR14989.1"/>
    </source>
</evidence>
<name>A0ABQ5YM12_9NEIS</name>
<feature type="domain" description="Solute-binding protein family 3/N-terminal" evidence="2">
    <location>
        <begin position="47"/>
        <end position="255"/>
    </location>
</feature>
<sequence>MTIYGSLPMRPALLIGLTLLVTLAALPARAELRTVLCECDSPPLVEFAPGSYKPTGGLIKDMSELIARQMGVKASYVVLSRKRIDLALTRGEVDLLCFANPAWTSLADKLHWTEEIVPQVERVMMDKTRATRTNNVNDLKGMRIGLIHGFHYPAIDPLILTGDIKPVYEKDHESNFKLLERDAVDGLISADLQIAHYLRNPPASGRPFGMSNYVVSSTPTHCAVPKASPIKVERVMQAVQQLKAQGAFDKLLNQYRVAQPAR</sequence>
<dbReference type="EMBL" id="BSOG01000006">
    <property type="protein sequence ID" value="GLR14989.1"/>
    <property type="molecule type" value="Genomic_DNA"/>
</dbReference>
<proteinExistence type="predicted"/>
<evidence type="ECO:0000259" key="2">
    <source>
        <dbReference type="Pfam" id="PF00497"/>
    </source>
</evidence>
<accession>A0ABQ5YM12</accession>
<dbReference type="PANTHER" id="PTHR35936:SF6">
    <property type="entry name" value="AMINO ACID ABC TRANSPORTER SUBSTRATE-BINDING PAAT FAMILY PROTEIN"/>
    <property type="match status" value="1"/>
</dbReference>
<evidence type="ECO:0000313" key="4">
    <source>
        <dbReference type="Proteomes" id="UP001156706"/>
    </source>
</evidence>
<dbReference type="PANTHER" id="PTHR35936">
    <property type="entry name" value="MEMBRANE-BOUND LYTIC MUREIN TRANSGLYCOSYLASE F"/>
    <property type="match status" value="1"/>
</dbReference>
<keyword evidence="1" id="KW-0732">Signal</keyword>
<organism evidence="3 4">
    <name type="scientific">Chitinimonas prasina</name>
    <dbReference type="NCBI Taxonomy" id="1434937"/>
    <lineage>
        <taxon>Bacteria</taxon>
        <taxon>Pseudomonadati</taxon>
        <taxon>Pseudomonadota</taxon>
        <taxon>Betaproteobacteria</taxon>
        <taxon>Neisseriales</taxon>
        <taxon>Chitinibacteraceae</taxon>
        <taxon>Chitinimonas</taxon>
    </lineage>
</organism>
<keyword evidence="4" id="KW-1185">Reference proteome</keyword>
<comment type="caution">
    <text evidence="3">The sequence shown here is derived from an EMBL/GenBank/DDBJ whole genome shotgun (WGS) entry which is preliminary data.</text>
</comment>
<dbReference type="SUPFAM" id="SSF53850">
    <property type="entry name" value="Periplasmic binding protein-like II"/>
    <property type="match status" value="1"/>
</dbReference>
<evidence type="ECO:0000256" key="1">
    <source>
        <dbReference type="ARBA" id="ARBA00022729"/>
    </source>
</evidence>
<reference evidence="4" key="1">
    <citation type="journal article" date="2019" name="Int. J. Syst. Evol. Microbiol.">
        <title>The Global Catalogue of Microorganisms (GCM) 10K type strain sequencing project: providing services to taxonomists for standard genome sequencing and annotation.</title>
        <authorList>
            <consortium name="The Broad Institute Genomics Platform"/>
            <consortium name="The Broad Institute Genome Sequencing Center for Infectious Disease"/>
            <person name="Wu L."/>
            <person name="Ma J."/>
        </authorList>
    </citation>
    <scope>NUCLEOTIDE SEQUENCE [LARGE SCALE GENOMIC DNA]</scope>
    <source>
        <strain evidence="4">NBRC 110044</strain>
    </source>
</reference>
<dbReference type="InterPro" id="IPR001638">
    <property type="entry name" value="Solute-binding_3/MltF_N"/>
</dbReference>
<gene>
    <name evidence="3" type="ORF">GCM10007907_37790</name>
</gene>
<dbReference type="Gene3D" id="3.40.190.10">
    <property type="entry name" value="Periplasmic binding protein-like II"/>
    <property type="match status" value="2"/>
</dbReference>
<protein>
    <recommendedName>
        <fullName evidence="2">Solute-binding protein family 3/N-terminal domain-containing protein</fullName>
    </recommendedName>
</protein>
<dbReference type="Proteomes" id="UP001156706">
    <property type="component" value="Unassembled WGS sequence"/>
</dbReference>
<dbReference type="Pfam" id="PF00497">
    <property type="entry name" value="SBP_bac_3"/>
    <property type="match status" value="1"/>
</dbReference>